<feature type="region of interest" description="Disordered" evidence="14">
    <location>
        <begin position="247"/>
        <end position="367"/>
    </location>
</feature>
<dbReference type="GO" id="GO:0061630">
    <property type="term" value="F:ubiquitin protein ligase activity"/>
    <property type="evidence" value="ECO:0007669"/>
    <property type="project" value="UniProtKB-ARBA"/>
</dbReference>
<feature type="compositionally biased region" description="Pro residues" evidence="14">
    <location>
        <begin position="862"/>
        <end position="875"/>
    </location>
</feature>
<dbReference type="GO" id="GO:0005634">
    <property type="term" value="C:nucleus"/>
    <property type="evidence" value="ECO:0007669"/>
    <property type="project" value="UniProtKB-SubCell"/>
</dbReference>
<feature type="compositionally biased region" description="Basic residues" evidence="14">
    <location>
        <begin position="756"/>
        <end position="768"/>
    </location>
</feature>
<keyword evidence="9" id="KW-0804">Transcription</keyword>
<feature type="compositionally biased region" description="Pro residues" evidence="14">
    <location>
        <begin position="267"/>
        <end position="278"/>
    </location>
</feature>
<dbReference type="GO" id="GO:0016567">
    <property type="term" value="P:protein ubiquitination"/>
    <property type="evidence" value="ECO:0007669"/>
    <property type="project" value="TreeGrafter"/>
</dbReference>
<dbReference type="PANTHER" id="PTHR12603">
    <property type="entry name" value="CCR4-NOT TRANSCRIPTION COMPLEX RELATED"/>
    <property type="match status" value="1"/>
</dbReference>
<dbReference type="Gene3D" id="3.30.70.330">
    <property type="match status" value="1"/>
</dbReference>
<dbReference type="CDD" id="cd12438">
    <property type="entry name" value="RRM_CNOT4"/>
    <property type="match status" value="1"/>
</dbReference>
<feature type="compositionally biased region" description="Low complexity" evidence="14">
    <location>
        <begin position="322"/>
        <end position="335"/>
    </location>
</feature>
<dbReference type="CDD" id="cd16618">
    <property type="entry name" value="mRING-HC-C4C4_CNOT4"/>
    <property type="match status" value="1"/>
</dbReference>
<evidence type="ECO:0000256" key="8">
    <source>
        <dbReference type="ARBA" id="ARBA00023054"/>
    </source>
</evidence>
<feature type="compositionally biased region" description="Low complexity" evidence="14">
    <location>
        <begin position="525"/>
        <end position="542"/>
    </location>
</feature>
<feature type="domain" description="RRM" evidence="16">
    <location>
        <begin position="120"/>
        <end position="210"/>
    </location>
</feature>
<keyword evidence="6 12" id="KW-0694">RNA-binding</keyword>
<dbReference type="PROSITE" id="PS50089">
    <property type="entry name" value="ZF_RING_2"/>
    <property type="match status" value="1"/>
</dbReference>
<dbReference type="FunFam" id="3.30.70.330:FF:000257">
    <property type="entry name" value="CCR4-NOT core complex subunit Not4"/>
    <property type="match status" value="1"/>
</dbReference>
<feature type="compositionally biased region" description="Basic and acidic residues" evidence="14">
    <location>
        <begin position="433"/>
        <end position="447"/>
    </location>
</feature>
<dbReference type="Pfam" id="PF14570">
    <property type="entry name" value="zf-RING_4"/>
    <property type="match status" value="1"/>
</dbReference>
<feature type="compositionally biased region" description="Basic and acidic residues" evidence="14">
    <location>
        <begin position="1171"/>
        <end position="1192"/>
    </location>
</feature>
<feature type="compositionally biased region" description="Basic and acidic residues" evidence="14">
    <location>
        <begin position="964"/>
        <end position="973"/>
    </location>
</feature>
<feature type="coiled-coil region" evidence="13">
    <location>
        <begin position="1403"/>
        <end position="1430"/>
    </location>
</feature>
<keyword evidence="5" id="KW-0862">Zinc</keyword>
<organism evidence="17 18">
    <name type="scientific">Alectoria fallacina</name>
    <dbReference type="NCBI Taxonomy" id="1903189"/>
    <lineage>
        <taxon>Eukaryota</taxon>
        <taxon>Fungi</taxon>
        <taxon>Dikarya</taxon>
        <taxon>Ascomycota</taxon>
        <taxon>Pezizomycotina</taxon>
        <taxon>Lecanoromycetes</taxon>
        <taxon>OSLEUM clade</taxon>
        <taxon>Lecanoromycetidae</taxon>
        <taxon>Lecanorales</taxon>
        <taxon>Lecanorineae</taxon>
        <taxon>Parmeliaceae</taxon>
        <taxon>Alectoria</taxon>
    </lineage>
</organism>
<evidence type="ECO:0000256" key="1">
    <source>
        <dbReference type="ARBA" id="ARBA00004123"/>
    </source>
</evidence>
<feature type="compositionally biased region" description="Low complexity" evidence="14">
    <location>
        <begin position="897"/>
        <end position="906"/>
    </location>
</feature>
<feature type="compositionally biased region" description="Low complexity" evidence="14">
    <location>
        <begin position="828"/>
        <end position="843"/>
    </location>
</feature>
<keyword evidence="2" id="KW-0678">Repressor</keyword>
<evidence type="ECO:0000256" key="6">
    <source>
        <dbReference type="ARBA" id="ARBA00022884"/>
    </source>
</evidence>
<dbReference type="EMBL" id="CAJPDR010000959">
    <property type="protein sequence ID" value="CAF9943295.1"/>
    <property type="molecule type" value="Genomic_DNA"/>
</dbReference>
<evidence type="ECO:0000256" key="4">
    <source>
        <dbReference type="ARBA" id="ARBA00022771"/>
    </source>
</evidence>
<dbReference type="GO" id="GO:0008270">
    <property type="term" value="F:zinc ion binding"/>
    <property type="evidence" value="ECO:0007669"/>
    <property type="project" value="UniProtKB-KW"/>
</dbReference>
<dbReference type="GO" id="GO:0003723">
    <property type="term" value="F:RNA binding"/>
    <property type="evidence" value="ECO:0007669"/>
    <property type="project" value="UniProtKB-UniRule"/>
</dbReference>
<feature type="region of interest" description="Disordered" evidence="14">
    <location>
        <begin position="819"/>
        <end position="1192"/>
    </location>
</feature>
<dbReference type="InterPro" id="IPR035979">
    <property type="entry name" value="RBD_domain_sf"/>
</dbReference>
<evidence type="ECO:0000259" key="15">
    <source>
        <dbReference type="PROSITE" id="PS50089"/>
    </source>
</evidence>
<dbReference type="InterPro" id="IPR000504">
    <property type="entry name" value="RRM_dom"/>
</dbReference>
<dbReference type="InterPro" id="IPR012677">
    <property type="entry name" value="Nucleotide-bd_a/b_plait_sf"/>
</dbReference>
<comment type="caution">
    <text evidence="17">The sequence shown here is derived from an EMBL/GenBank/DDBJ whole genome shotgun (WGS) entry which is preliminary data.</text>
</comment>
<keyword evidence="18" id="KW-1185">Reference proteome</keyword>
<feature type="domain" description="RING-type" evidence="15">
    <location>
        <begin position="18"/>
        <end position="61"/>
    </location>
</feature>
<evidence type="ECO:0000256" key="2">
    <source>
        <dbReference type="ARBA" id="ARBA00022491"/>
    </source>
</evidence>
<feature type="compositionally biased region" description="Basic and acidic residues" evidence="14">
    <location>
        <begin position="1109"/>
        <end position="1135"/>
    </location>
</feature>
<feature type="compositionally biased region" description="Polar residues" evidence="14">
    <location>
        <begin position="307"/>
        <end position="321"/>
    </location>
</feature>
<feature type="region of interest" description="Disordered" evidence="14">
    <location>
        <begin position="747"/>
        <end position="778"/>
    </location>
</feature>
<feature type="region of interest" description="Disordered" evidence="14">
    <location>
        <begin position="433"/>
        <end position="564"/>
    </location>
</feature>
<name>A0A8H3PL25_9LECA</name>
<dbReference type="FunFam" id="3.30.40.10:FF:000006">
    <property type="entry name" value="CCR4-NOT transcription complex subunit 4"/>
    <property type="match status" value="1"/>
</dbReference>
<dbReference type="SMART" id="SM00361">
    <property type="entry name" value="RRM_1"/>
    <property type="match status" value="1"/>
</dbReference>
<dbReference type="InterPro" id="IPR003954">
    <property type="entry name" value="RRM_euk-type"/>
</dbReference>
<keyword evidence="3" id="KW-0479">Metal-binding</keyword>
<keyword evidence="10" id="KW-0539">Nucleus</keyword>
<feature type="compositionally biased region" description="Basic and acidic residues" evidence="14">
    <location>
        <begin position="291"/>
        <end position="301"/>
    </location>
</feature>
<evidence type="ECO:0000256" key="14">
    <source>
        <dbReference type="SAM" id="MobiDB-lite"/>
    </source>
</evidence>
<evidence type="ECO:0000256" key="5">
    <source>
        <dbReference type="ARBA" id="ARBA00022833"/>
    </source>
</evidence>
<feature type="compositionally biased region" description="Basic and acidic residues" evidence="14">
    <location>
        <begin position="908"/>
        <end position="918"/>
    </location>
</feature>
<evidence type="ECO:0000256" key="10">
    <source>
        <dbReference type="ARBA" id="ARBA00023242"/>
    </source>
</evidence>
<evidence type="ECO:0000313" key="17">
    <source>
        <dbReference type="EMBL" id="CAF9943295.1"/>
    </source>
</evidence>
<dbReference type="SUPFAM" id="SSF54928">
    <property type="entry name" value="RNA-binding domain, RBD"/>
    <property type="match status" value="1"/>
</dbReference>
<dbReference type="InterPro" id="IPR039515">
    <property type="entry name" value="NOT4_mRING-HC-C4C4"/>
</dbReference>
<evidence type="ECO:0000256" key="7">
    <source>
        <dbReference type="ARBA" id="ARBA00023015"/>
    </source>
</evidence>
<dbReference type="InterPro" id="IPR001841">
    <property type="entry name" value="Znf_RING"/>
</dbReference>
<dbReference type="PROSITE" id="PS50102">
    <property type="entry name" value="RRM"/>
    <property type="match status" value="1"/>
</dbReference>
<evidence type="ECO:0000313" key="18">
    <source>
        <dbReference type="Proteomes" id="UP000664203"/>
    </source>
</evidence>
<sequence>MTGRVQQDAFIDDSDESCPLCVEEFDLSDKNFRPCRCGYQICQFCYNNIKNHMNGLCPACRRPYDDQSIEWKIVSPEEQKADLALQARKKAMARKKESEQRQVETLNRKNLAGIRVVQKNLVYVVGLSQKSSEEEFLRTLRGPQYFGQYGKITKIVVSKAKDGQNNANHNNNSIGVYVTFENREDAAKCIAAVDGSQNAERTLRAQYGTTKYCSAFLRNETCGNRNCTFLHETGEDNDSFSRADLSSMNALSTQRPAQQASSSRPNQQPPQPQPPPQQAPHIISAASQAVARDEAMSRSDSGDGSALPSSASWAAKNAQNESTRSSKSASVAASSPVITNPSVPVQSAEIRQVPSEPPPPDPISNIQPQTITVRPATLRPVYSLDAAMETFKNSSYKFTFDRSIYSEDDLKEIDAYPPLFDDRGGLVRYRMAKEQEQERRRQEEERNVIGAMSATEDEEAPASGSLQLGGEPETQDEPNDNTGRISAQQRSAIQPPFGSSSNFPFGGSNFPASNAASLNRTLTPQQQHQLSLLRSQSRNQQSPVNNGQFHPGYAGNTSLHHHQQSNPFQMQNQAFNTAQGHGRQASRYTFANDSASASTIVKPAANPQLMAQQTAMMPGNQNKHFQNQQLQANAHGNHFYSGVQGPPPGLKSSGTPPISGGGMFGQGHGFASAMGGSAGLGGNVGGKNTNDDLMRELLRTRNGSINGQGSDIGKREFKVPFTQQPMTSDAPASSLLSSLYGSQVGGHYGYQDHHLQKQKKKGKKHRHANTSSSGGGGIVDLADPSILQARMHHGAAGQGQFGAQGQDSLFFPSRQGPIQPINRPFKGASSNPPAVASSSSRPAVKITPSQTPVHPGLSLPQDFPPLAAPQPPPPAHTRLQRKVTTSAAIKPVIPVLPTSSSKPTTTQKDLHQSEHAGRIEPATHSVSKASVKSKPKEDGASSTMPEARTVSKPRQPTLANPSKPPDEKLRPSKLDIAAAKDATKKDKYSTDTAGVTSGPVPSQPPTPATAVSQASASSATRQNQIRAMRVPPLPKTETRPASPTMASTITSKQASRRPSLTSIGRPGSPASEKFWDNMSLASTSLSRANSPPPTKVGSAPLRQFTKSQQKKDRQARAKQADEASKVEESPAKAEEPMQAPIIGRKKKAKKEKTQGTADSTPTVTRPTSPVPKEEELVEEKAEPVTPVREGKKVASKVPVDIIEPDTPSSPATPASNDPQKVLLTAASIFASLLKSGELSPNVSELFKSVPGLNYRFESLDLDLGVADDSMVSDSQMHSLDQGEAITIQKSPTNHVVVLPDRSALRGLTASQAARYLELRKQALANGDVPSNQALAGLVPVLPQVSLPLARFTSRTSSEDQQLPNHFSAPAPGPASLTANMQKFGTMEGAKDEIFPRRLPSMSVEVAEQALAVSRKETEALEKKLNALLKKNRRLLFGSAH</sequence>
<gene>
    <name evidence="17" type="primary">CNOT4</name>
    <name evidence="17" type="ORF">ALECFALPRED_010998</name>
</gene>
<keyword evidence="8 13" id="KW-0175">Coiled coil</keyword>
<evidence type="ECO:0000256" key="11">
    <source>
        <dbReference type="PROSITE-ProRule" id="PRU00175"/>
    </source>
</evidence>
<evidence type="ECO:0000256" key="3">
    <source>
        <dbReference type="ARBA" id="ARBA00022723"/>
    </source>
</evidence>
<dbReference type="SUPFAM" id="SSF57850">
    <property type="entry name" value="RING/U-box"/>
    <property type="match status" value="1"/>
</dbReference>
<feature type="compositionally biased region" description="Low complexity" evidence="14">
    <location>
        <begin position="1008"/>
        <end position="1022"/>
    </location>
</feature>
<accession>A0A8H3PL25</accession>
<dbReference type="PANTHER" id="PTHR12603:SF0">
    <property type="entry name" value="CCR4-NOT TRANSCRIPTION COMPLEX SUBUNIT 4"/>
    <property type="match status" value="1"/>
</dbReference>
<evidence type="ECO:0000259" key="16">
    <source>
        <dbReference type="PROSITE" id="PS50102"/>
    </source>
</evidence>
<feature type="compositionally biased region" description="Polar residues" evidence="14">
    <location>
        <begin position="512"/>
        <end position="524"/>
    </location>
</feature>
<dbReference type="GO" id="GO:0000956">
    <property type="term" value="P:nuclear-transcribed mRNA catabolic process"/>
    <property type="evidence" value="ECO:0007669"/>
    <property type="project" value="UniProtKB-ARBA"/>
</dbReference>
<evidence type="ECO:0000256" key="12">
    <source>
        <dbReference type="PROSITE-ProRule" id="PRU00176"/>
    </source>
</evidence>
<protein>
    <submittedName>
        <fullName evidence="17">CCR4-NOT transcription complex subunit 4</fullName>
    </submittedName>
</protein>
<feature type="compositionally biased region" description="Polar residues" evidence="14">
    <location>
        <begin position="1039"/>
        <end position="1062"/>
    </location>
</feature>
<dbReference type="Proteomes" id="UP000664203">
    <property type="component" value="Unassembled WGS sequence"/>
</dbReference>
<feature type="compositionally biased region" description="Polar residues" evidence="14">
    <location>
        <begin position="1079"/>
        <end position="1089"/>
    </location>
</feature>
<feature type="compositionally biased region" description="Polar residues" evidence="14">
    <location>
        <begin position="336"/>
        <end position="345"/>
    </location>
</feature>
<feature type="region of interest" description="Disordered" evidence="14">
    <location>
        <begin position="637"/>
        <end position="666"/>
    </location>
</feature>
<dbReference type="Pfam" id="PF00076">
    <property type="entry name" value="RRM_1"/>
    <property type="match status" value="1"/>
</dbReference>
<keyword evidence="7" id="KW-0805">Transcription regulation</keyword>
<dbReference type="InterPro" id="IPR013083">
    <property type="entry name" value="Znf_RING/FYVE/PHD"/>
</dbReference>
<evidence type="ECO:0000256" key="13">
    <source>
        <dbReference type="SAM" id="Coils"/>
    </source>
</evidence>
<dbReference type="InterPro" id="IPR034261">
    <property type="entry name" value="CNOT4_RRM"/>
</dbReference>
<dbReference type="GO" id="GO:0030015">
    <property type="term" value="C:CCR4-NOT core complex"/>
    <property type="evidence" value="ECO:0007669"/>
    <property type="project" value="UniProtKB-ARBA"/>
</dbReference>
<feature type="compositionally biased region" description="Low complexity" evidence="14">
    <location>
        <begin position="495"/>
        <end position="511"/>
    </location>
</feature>
<dbReference type="GO" id="GO:0051254">
    <property type="term" value="P:positive regulation of RNA metabolic process"/>
    <property type="evidence" value="ECO:0007669"/>
    <property type="project" value="UniProtKB-ARBA"/>
</dbReference>
<evidence type="ECO:0000256" key="9">
    <source>
        <dbReference type="ARBA" id="ARBA00023163"/>
    </source>
</evidence>
<keyword evidence="4 11" id="KW-0863">Zinc-finger</keyword>
<comment type="subcellular location">
    <subcellularLocation>
        <location evidence="1">Nucleus</location>
    </subcellularLocation>
</comment>
<dbReference type="InterPro" id="IPR039780">
    <property type="entry name" value="Mot2"/>
</dbReference>
<dbReference type="GO" id="GO:0010557">
    <property type="term" value="P:positive regulation of macromolecule biosynthetic process"/>
    <property type="evidence" value="ECO:0007669"/>
    <property type="project" value="UniProtKB-ARBA"/>
</dbReference>
<feature type="compositionally biased region" description="Polar residues" evidence="14">
    <location>
        <begin position="480"/>
        <end position="492"/>
    </location>
</feature>
<dbReference type="Gene3D" id="3.30.40.10">
    <property type="entry name" value="Zinc/RING finger domain, C3HC4 (zinc finger)"/>
    <property type="match status" value="1"/>
</dbReference>
<feature type="compositionally biased region" description="Low complexity" evidence="14">
    <location>
        <begin position="256"/>
        <end position="266"/>
    </location>
</feature>
<proteinExistence type="predicted"/>
<reference evidence="17" key="1">
    <citation type="submission" date="2021-03" db="EMBL/GenBank/DDBJ databases">
        <authorList>
            <person name="Tagirdzhanova G."/>
        </authorList>
    </citation>
    <scope>NUCLEOTIDE SEQUENCE</scope>
</reference>
<dbReference type="OrthoDB" id="1923159at2759"/>